<dbReference type="Gene3D" id="1.10.260.40">
    <property type="entry name" value="lambda repressor-like DNA-binding domains"/>
    <property type="match status" value="1"/>
</dbReference>
<feature type="domain" description="HTH cro/C1-type" evidence="2">
    <location>
        <begin position="11"/>
        <end position="65"/>
    </location>
</feature>
<name>A0ABX0F9E1_9BACL</name>
<dbReference type="EMBL" id="JAAFGS010000005">
    <property type="protein sequence ID" value="NGZ76639.1"/>
    <property type="molecule type" value="Genomic_DNA"/>
</dbReference>
<accession>A0ABX0F9E1</accession>
<dbReference type="PANTHER" id="PTHR47485:SF1">
    <property type="entry name" value="THYLAKOID LUMENAL 17.4 KDA PROTEIN, CHLOROPLASTIC"/>
    <property type="match status" value="1"/>
</dbReference>
<protein>
    <submittedName>
        <fullName evidence="3">Helix-turn-helix domain-containing protein</fullName>
    </submittedName>
</protein>
<dbReference type="SMART" id="SM00530">
    <property type="entry name" value="HTH_XRE"/>
    <property type="match status" value="1"/>
</dbReference>
<dbReference type="SUPFAM" id="SSF47413">
    <property type="entry name" value="lambda repressor-like DNA-binding domains"/>
    <property type="match status" value="1"/>
</dbReference>
<dbReference type="SUPFAM" id="SSF141571">
    <property type="entry name" value="Pentapeptide repeat-like"/>
    <property type="match status" value="1"/>
</dbReference>
<dbReference type="Pfam" id="PF01381">
    <property type="entry name" value="HTH_3"/>
    <property type="match status" value="1"/>
</dbReference>
<comment type="caution">
    <text evidence="3">The sequence shown here is derived from an EMBL/GenBank/DDBJ whole genome shotgun (WGS) entry which is preliminary data.</text>
</comment>
<keyword evidence="4" id="KW-1185">Reference proteome</keyword>
<evidence type="ECO:0000259" key="2">
    <source>
        <dbReference type="PROSITE" id="PS50943"/>
    </source>
</evidence>
<dbReference type="Gene3D" id="2.160.20.80">
    <property type="entry name" value="E3 ubiquitin-protein ligase SopA"/>
    <property type="match status" value="3"/>
</dbReference>
<dbReference type="InterPro" id="IPR010982">
    <property type="entry name" value="Lambda_DNA-bd_dom_sf"/>
</dbReference>
<reference evidence="3 4" key="1">
    <citation type="submission" date="2020-01" db="EMBL/GenBank/DDBJ databases">
        <title>Polyphasic characterisation and genomic insights into a novel alkali tolerant bacterium VR-M41.</title>
        <authorList>
            <person name="Vemuluri V.R."/>
        </authorList>
    </citation>
    <scope>NUCLEOTIDE SEQUENCE [LARGE SCALE GENOMIC DNA]</scope>
    <source>
        <strain evidence="3 4">VR-M41</strain>
    </source>
</reference>
<dbReference type="Proteomes" id="UP000800303">
    <property type="component" value="Unassembled WGS sequence"/>
</dbReference>
<evidence type="ECO:0000313" key="3">
    <source>
        <dbReference type="EMBL" id="NGZ76639.1"/>
    </source>
</evidence>
<gene>
    <name evidence="3" type="ORF">GYN08_15030</name>
</gene>
<dbReference type="Pfam" id="PF00805">
    <property type="entry name" value="Pentapeptide"/>
    <property type="match status" value="2"/>
</dbReference>
<proteinExistence type="predicted"/>
<dbReference type="CDD" id="cd00093">
    <property type="entry name" value="HTH_XRE"/>
    <property type="match status" value="1"/>
</dbReference>
<dbReference type="RefSeq" id="WP_166275692.1">
    <property type="nucleotide sequence ID" value="NZ_JAAFGS010000005.1"/>
</dbReference>
<organism evidence="3 4">
    <name type="scientific">Saccharibacillus alkalitolerans</name>
    <dbReference type="NCBI Taxonomy" id="2705290"/>
    <lineage>
        <taxon>Bacteria</taxon>
        <taxon>Bacillati</taxon>
        <taxon>Bacillota</taxon>
        <taxon>Bacilli</taxon>
        <taxon>Bacillales</taxon>
        <taxon>Paenibacillaceae</taxon>
        <taxon>Saccharibacillus</taxon>
    </lineage>
</organism>
<sequence>MLTPIEIGTKIAEARKAKNLSQALLAQKLSLSPQAVGKWERGESMPDILTLNRLAKTLNVDLNYFSEDFPPASAPAAQASGPLTAPAVPHADPPLVPSPDMIRPDSARKKPGWNMSEGSWVGADFSGLKDLHDKFGASFIRDCLFVGSQLSGLLLDSNHAERCDFTDADLGGSRIRNSHLAGDLFLRSSLREASITGSHVKDCDFSGADFTDATIESSQLQNCALGGVVWDRTRFSRSQLTGLVLEGAFGGCSFENCSFKDVVFQNATFTETFFKNKSLKKIRFIDCKADRLTYSFLKNGKADMSQIALFTP</sequence>
<dbReference type="PROSITE" id="PS50943">
    <property type="entry name" value="HTH_CROC1"/>
    <property type="match status" value="1"/>
</dbReference>
<evidence type="ECO:0000256" key="1">
    <source>
        <dbReference type="ARBA" id="ARBA00022737"/>
    </source>
</evidence>
<dbReference type="InterPro" id="IPR001646">
    <property type="entry name" value="5peptide_repeat"/>
</dbReference>
<dbReference type="InterPro" id="IPR001387">
    <property type="entry name" value="Cro/C1-type_HTH"/>
</dbReference>
<keyword evidence="1" id="KW-0677">Repeat</keyword>
<dbReference type="PANTHER" id="PTHR47485">
    <property type="entry name" value="THYLAKOID LUMENAL 17.4 KDA PROTEIN, CHLOROPLASTIC"/>
    <property type="match status" value="1"/>
</dbReference>
<evidence type="ECO:0000313" key="4">
    <source>
        <dbReference type="Proteomes" id="UP000800303"/>
    </source>
</evidence>